<dbReference type="PANTHER" id="PTHR43283">
    <property type="entry name" value="BETA-LACTAMASE-RELATED"/>
    <property type="match status" value="1"/>
</dbReference>
<dbReference type="Pfam" id="PF00144">
    <property type="entry name" value="Beta-lactamase"/>
    <property type="match status" value="1"/>
</dbReference>
<evidence type="ECO:0000259" key="3">
    <source>
        <dbReference type="Pfam" id="PF00144"/>
    </source>
</evidence>
<feature type="domain" description="Beta-lactamase-related" evidence="3">
    <location>
        <begin position="81"/>
        <end position="345"/>
    </location>
</feature>
<feature type="region of interest" description="Disordered" evidence="1">
    <location>
        <begin position="20"/>
        <end position="47"/>
    </location>
</feature>
<feature type="signal peptide" evidence="2">
    <location>
        <begin position="1"/>
        <end position="20"/>
    </location>
</feature>
<feature type="compositionally biased region" description="Low complexity" evidence="1">
    <location>
        <begin position="20"/>
        <end position="30"/>
    </location>
</feature>
<gene>
    <name evidence="4" type="ORF">LX12_001405</name>
</gene>
<dbReference type="Proteomes" id="UP001205740">
    <property type="component" value="Unassembled WGS sequence"/>
</dbReference>
<dbReference type="PANTHER" id="PTHR43283:SF7">
    <property type="entry name" value="BETA-LACTAMASE-RELATED DOMAIN-CONTAINING PROTEIN"/>
    <property type="match status" value="1"/>
</dbReference>
<reference evidence="4 5" key="1">
    <citation type="submission" date="2022-06" db="EMBL/GenBank/DDBJ databases">
        <title>Genomic Encyclopedia of Archaeal and Bacterial Type Strains, Phase II (KMG-II): from individual species to whole genera.</title>
        <authorList>
            <person name="Goeker M."/>
        </authorList>
    </citation>
    <scope>NUCLEOTIDE SEQUENCE [LARGE SCALE GENOMIC DNA]</scope>
    <source>
        <strain evidence="4 5">DSM 45037</strain>
    </source>
</reference>
<evidence type="ECO:0000256" key="2">
    <source>
        <dbReference type="SAM" id="SignalP"/>
    </source>
</evidence>
<dbReference type="SUPFAM" id="SSF56601">
    <property type="entry name" value="beta-lactamase/transpeptidase-like"/>
    <property type="match status" value="1"/>
</dbReference>
<proteinExistence type="predicted"/>
<comment type="caution">
    <text evidence="4">The sequence shown here is derived from an EMBL/GenBank/DDBJ whole genome shotgun (WGS) entry which is preliminary data.</text>
</comment>
<sequence length="462" mass="49164">MVVVGVVCALMTALSTPFAAAEPSSTPAPTLRSCPVPNGTSHPQTATPAQVGIDAAKLRTAIAFASSRLRTNVQIYRNNCLVGEGPFNPVTDGVPWNLWSGTKSVVSMVAGVAYSEGRLRLDAPIGDYLPAGLGDAAHRAITVRDLLTQTSGLKQSIVSEGIPAALDLDIDVVKQALALPILHRPGTFFEYGQHNGDLLAFVVGRAVGEDVQRYAQDKLFGPVGIGPRDWFWNRDRSGNTYGYAFLYMPPDDFARLGLLMLNGGEWNGRRVISTDYVDQARTPTTTNPCYGYLFWLNRGPCTGPSIPSRQTVDAAPFQGLPADTYAMVGLAQQNNFIMPGLGIVVSWTGAFGDVSPDPITTLSGSLNSELYHSFLRLFAASLTSPRLPDPGPYRPTFNLTIDPDEFADPSVALGAFGLGPYAPPGCTVTRCGSAPLRAPLQGNPGCFALACLPVPGAPQRPR</sequence>
<protein>
    <submittedName>
        <fullName evidence="4">CubicO group peptidase, beta-lactamase class C family</fullName>
    </submittedName>
</protein>
<dbReference type="InterPro" id="IPR001466">
    <property type="entry name" value="Beta-lactam-related"/>
</dbReference>
<evidence type="ECO:0000256" key="1">
    <source>
        <dbReference type="SAM" id="MobiDB-lite"/>
    </source>
</evidence>
<accession>A0ABT1GZ53</accession>
<feature type="compositionally biased region" description="Polar residues" evidence="1">
    <location>
        <begin position="38"/>
        <end position="47"/>
    </location>
</feature>
<dbReference type="EMBL" id="JAMTCG010000002">
    <property type="protein sequence ID" value="MCP2160226.1"/>
    <property type="molecule type" value="Genomic_DNA"/>
</dbReference>
<keyword evidence="5" id="KW-1185">Reference proteome</keyword>
<name>A0ABT1GZ53_9NOCA</name>
<organism evidence="4 5">
    <name type="scientific">Williamsia serinedens</name>
    <dbReference type="NCBI Taxonomy" id="391736"/>
    <lineage>
        <taxon>Bacteria</taxon>
        <taxon>Bacillati</taxon>
        <taxon>Actinomycetota</taxon>
        <taxon>Actinomycetes</taxon>
        <taxon>Mycobacteriales</taxon>
        <taxon>Nocardiaceae</taxon>
        <taxon>Williamsia</taxon>
    </lineage>
</organism>
<feature type="chain" id="PRO_5045091632" evidence="2">
    <location>
        <begin position="21"/>
        <end position="462"/>
    </location>
</feature>
<evidence type="ECO:0000313" key="4">
    <source>
        <dbReference type="EMBL" id="MCP2160226.1"/>
    </source>
</evidence>
<evidence type="ECO:0000313" key="5">
    <source>
        <dbReference type="Proteomes" id="UP001205740"/>
    </source>
</evidence>
<keyword evidence="2" id="KW-0732">Signal</keyword>
<dbReference type="Gene3D" id="3.40.710.10">
    <property type="entry name" value="DD-peptidase/beta-lactamase superfamily"/>
    <property type="match status" value="1"/>
</dbReference>
<dbReference type="InterPro" id="IPR050789">
    <property type="entry name" value="Diverse_Enzym_Activities"/>
</dbReference>
<dbReference type="InterPro" id="IPR012338">
    <property type="entry name" value="Beta-lactam/transpept-like"/>
</dbReference>